<evidence type="ECO:0000313" key="5">
    <source>
        <dbReference type="Proteomes" id="UP001595379"/>
    </source>
</evidence>
<feature type="region of interest" description="Disordered" evidence="1">
    <location>
        <begin position="26"/>
        <end position="90"/>
    </location>
</feature>
<evidence type="ECO:0000313" key="4">
    <source>
        <dbReference type="EMBL" id="MFC2926798.1"/>
    </source>
</evidence>
<keyword evidence="2" id="KW-0732">Signal</keyword>
<gene>
    <name evidence="4" type="ORF">ACFOOR_11835</name>
</gene>
<dbReference type="PROSITE" id="PS50222">
    <property type="entry name" value="EF_HAND_2"/>
    <property type="match status" value="1"/>
</dbReference>
<evidence type="ECO:0000259" key="3">
    <source>
        <dbReference type="PROSITE" id="PS50222"/>
    </source>
</evidence>
<feature type="signal peptide" evidence="2">
    <location>
        <begin position="1"/>
        <end position="21"/>
    </location>
</feature>
<dbReference type="InterPro" id="IPR002048">
    <property type="entry name" value="EF_hand_dom"/>
</dbReference>
<reference evidence="5" key="1">
    <citation type="journal article" date="2019" name="Int. J. Syst. Evol. Microbiol.">
        <title>The Global Catalogue of Microorganisms (GCM) 10K type strain sequencing project: providing services to taxonomists for standard genome sequencing and annotation.</title>
        <authorList>
            <consortium name="The Broad Institute Genomics Platform"/>
            <consortium name="The Broad Institute Genome Sequencing Center for Infectious Disease"/>
            <person name="Wu L."/>
            <person name="Ma J."/>
        </authorList>
    </citation>
    <scope>NUCLEOTIDE SEQUENCE [LARGE SCALE GENOMIC DNA]</scope>
    <source>
        <strain evidence="5">KCTC 52487</strain>
    </source>
</reference>
<name>A0ABV6ZZK7_9PROT</name>
<sequence>MTRMTLMSAVAALSFTPAAIAQYEDPDNAYMNESPTRQDRVQRSEDFYDDDGVDTSGTMGPRLTNDDWVEEDFSDDPEPQGDWQRDTRTTGTEGIRADVRVDNDPMVRTASMRMDRTSRLEQLFHAIDMDGNGMVSREEWGHWQSDSGRAYRFDAFNSDNDSALSWNEYMAAADEMYASIG</sequence>
<dbReference type="PROSITE" id="PS00018">
    <property type="entry name" value="EF_HAND_1"/>
    <property type="match status" value="1"/>
</dbReference>
<feature type="compositionally biased region" description="Basic and acidic residues" evidence="1">
    <location>
        <begin position="36"/>
        <end position="46"/>
    </location>
</feature>
<comment type="caution">
    <text evidence="4">The sequence shown here is derived from an EMBL/GenBank/DDBJ whole genome shotgun (WGS) entry which is preliminary data.</text>
</comment>
<dbReference type="RefSeq" id="WP_343165125.1">
    <property type="nucleotide sequence ID" value="NZ_JBHRSV010000026.1"/>
</dbReference>
<organism evidence="4 5">
    <name type="scientific">Hyphobacterium vulgare</name>
    <dbReference type="NCBI Taxonomy" id="1736751"/>
    <lineage>
        <taxon>Bacteria</taxon>
        <taxon>Pseudomonadati</taxon>
        <taxon>Pseudomonadota</taxon>
        <taxon>Alphaproteobacteria</taxon>
        <taxon>Maricaulales</taxon>
        <taxon>Maricaulaceae</taxon>
        <taxon>Hyphobacterium</taxon>
    </lineage>
</organism>
<feature type="chain" id="PRO_5046476892" description="EF-hand domain-containing protein" evidence="2">
    <location>
        <begin position="22"/>
        <end position="181"/>
    </location>
</feature>
<protein>
    <recommendedName>
        <fullName evidence="3">EF-hand domain-containing protein</fullName>
    </recommendedName>
</protein>
<dbReference type="SUPFAM" id="SSF47473">
    <property type="entry name" value="EF-hand"/>
    <property type="match status" value="1"/>
</dbReference>
<dbReference type="InterPro" id="IPR011992">
    <property type="entry name" value="EF-hand-dom_pair"/>
</dbReference>
<dbReference type="InterPro" id="IPR018247">
    <property type="entry name" value="EF_Hand_1_Ca_BS"/>
</dbReference>
<evidence type="ECO:0000256" key="1">
    <source>
        <dbReference type="SAM" id="MobiDB-lite"/>
    </source>
</evidence>
<dbReference type="Proteomes" id="UP001595379">
    <property type="component" value="Unassembled WGS sequence"/>
</dbReference>
<feature type="compositionally biased region" description="Acidic residues" evidence="1">
    <location>
        <begin position="67"/>
        <end position="79"/>
    </location>
</feature>
<keyword evidence="5" id="KW-1185">Reference proteome</keyword>
<proteinExistence type="predicted"/>
<evidence type="ECO:0000256" key="2">
    <source>
        <dbReference type="SAM" id="SignalP"/>
    </source>
</evidence>
<feature type="domain" description="EF-hand" evidence="3">
    <location>
        <begin position="115"/>
        <end position="150"/>
    </location>
</feature>
<dbReference type="Gene3D" id="1.10.238.10">
    <property type="entry name" value="EF-hand"/>
    <property type="match status" value="1"/>
</dbReference>
<dbReference type="EMBL" id="JBHRSV010000026">
    <property type="protein sequence ID" value="MFC2926798.1"/>
    <property type="molecule type" value="Genomic_DNA"/>
</dbReference>
<accession>A0ABV6ZZK7</accession>